<evidence type="ECO:0000313" key="2">
    <source>
        <dbReference type="EMBL" id="CAA9224517.1"/>
    </source>
</evidence>
<sequence length="168" mass="17981">EAGRRPLAPAHARAGPRHPLRHGGVRALLGGHRQDPRHRSVPGRADGRRRAVDHGQRGGGLPALGPVPVHPPEPGVLHPGRLRRAPDPPRPEPPGRAGQGADRAGPRGRVPHPGGHRVPRAGAGGGAHRAHRRRHRRRPEPGGGAGHRRARGRQGAGNRFWVRRPSRV</sequence>
<name>A0A6J4HI74_9ACTN</name>
<feature type="non-terminal residue" evidence="2">
    <location>
        <position position="1"/>
    </location>
</feature>
<feature type="compositionally biased region" description="Low complexity" evidence="1">
    <location>
        <begin position="95"/>
        <end position="113"/>
    </location>
</feature>
<proteinExistence type="predicted"/>
<dbReference type="AlphaFoldDB" id="A0A6J4HI74"/>
<evidence type="ECO:0000256" key="1">
    <source>
        <dbReference type="SAM" id="MobiDB-lite"/>
    </source>
</evidence>
<feature type="non-terminal residue" evidence="2">
    <location>
        <position position="168"/>
    </location>
</feature>
<feature type="region of interest" description="Disordered" evidence="1">
    <location>
        <begin position="1"/>
        <end position="168"/>
    </location>
</feature>
<organism evidence="2">
    <name type="scientific">uncultured Acidimicrobiales bacterium</name>
    <dbReference type="NCBI Taxonomy" id="310071"/>
    <lineage>
        <taxon>Bacteria</taxon>
        <taxon>Bacillati</taxon>
        <taxon>Actinomycetota</taxon>
        <taxon>Acidimicrobiia</taxon>
        <taxon>Acidimicrobiales</taxon>
        <taxon>environmental samples</taxon>
    </lineage>
</organism>
<gene>
    <name evidence="2" type="ORF">AVDCRST_MAG20-771</name>
</gene>
<feature type="compositionally biased region" description="Basic and acidic residues" evidence="1">
    <location>
        <begin position="45"/>
        <end position="56"/>
    </location>
</feature>
<reference evidence="2" key="1">
    <citation type="submission" date="2020-02" db="EMBL/GenBank/DDBJ databases">
        <authorList>
            <person name="Meier V. D."/>
        </authorList>
    </citation>
    <scope>NUCLEOTIDE SEQUENCE</scope>
    <source>
        <strain evidence="2">AVDCRST_MAG20</strain>
    </source>
</reference>
<feature type="compositionally biased region" description="Low complexity" evidence="1">
    <location>
        <begin position="1"/>
        <end position="13"/>
    </location>
</feature>
<dbReference type="EMBL" id="CADCSY010000036">
    <property type="protein sequence ID" value="CAA9224517.1"/>
    <property type="molecule type" value="Genomic_DNA"/>
</dbReference>
<accession>A0A6J4HI74</accession>
<protein>
    <submittedName>
        <fullName evidence="2">FIG00816212: Putative membrane protein</fullName>
    </submittedName>
</protein>
<feature type="compositionally biased region" description="Basic residues" evidence="1">
    <location>
        <begin position="14"/>
        <end position="24"/>
    </location>
</feature>
<feature type="compositionally biased region" description="Basic residues" evidence="1">
    <location>
        <begin position="128"/>
        <end position="138"/>
    </location>
</feature>